<gene>
    <name evidence="4" type="ORF">JQC93_05645</name>
</gene>
<dbReference type="CDD" id="cd10170">
    <property type="entry name" value="ASKHA_NBD_HSP70"/>
    <property type="match status" value="1"/>
</dbReference>
<sequence>MSRPAYLVGIDLGTTHCVVAFASIDANPNEPINLLPIPQLIGPGQVADRLSLPSFRFHPHSTQFSVADLTLPWQQQPVLGDEQPAIIGEWARELGTHSPSQLVSSAKSWLSHDKVDRHDSILPWIASEETHRISPVIASASYLNYLRQAWDHQHPVHKLAEQKLTITIPASFDEAARKLTLEGAALAGLHNVTLLEEPQAACYDWVARSQQDAEQQLKEHASILVVDVGGGTTDLSLIATHDHNNNFELNRVAVGEHLMLGGDNIDLAIAHLAERSLNNNARMNTANLSKLAQQARKTKELLLGDNELTESKITLLGSGSKLIGASRSTSVTKSDLHQLALDGFFPLTDIDTLPSTKRGAIVEFGLPFVSDPAISKHIAQFLAQHQQQTGLPTAVLYNGGLFNSALVAKRVTELLSSWSSREVTVLENPHPDHSVAYGAVAFLQAKQGKLATIKSGASRSFYLHLPSKSGPGRALCLLKKGEMPGTEVKLTGRTFNLTINQPARFHVLSAHQEILIKQNEVAHGQIIDVVNAPLHPLPALVTTISDKSIDANNVDVQLITQQTEIGTIKLECQSLVSDHRWELEFDTRQHANPDSDGAPSPQLKTANQLISQAFSGNRKISDGKEIKTLTRHLEKQLGNKDDWSFNTLRSIYDTLQQGRKRRRRSDRHEQVWLRLAGHTLRPGFGDVNDSWRIEQLWALNQHTLQFPSTQSWNDWWTLWRRVAGGLNQEQQEQLLTQLAPFLHPGAVSSKQGRERAHQHGYESMVRLAASLEQLEAEDKLLLGNWFFKRATQQKDHVATHWWAVARIGTRFSMQQSQQKLLPKSTVEAWLTSLLALSWDKSDGIAFCASMLAANVADRELVVSDSLQQQVIARLQQVKAPASWISMVANVQQLDSESQAKALGDTLPSGLKLVS</sequence>
<dbReference type="PRINTS" id="PR00301">
    <property type="entry name" value="HEATSHOCK70"/>
</dbReference>
<comment type="caution">
    <text evidence="4">The sequence shown here is derived from an EMBL/GenBank/DDBJ whole genome shotgun (WGS) entry which is preliminary data.</text>
</comment>
<keyword evidence="5" id="KW-1185">Reference proteome</keyword>
<dbReference type="InterPro" id="IPR021030">
    <property type="entry name" value="DUF3731"/>
</dbReference>
<dbReference type="Pfam" id="PF12531">
    <property type="entry name" value="DUF3731"/>
    <property type="match status" value="1"/>
</dbReference>
<accession>A0ABS2HGU8</accession>
<dbReference type="InterPro" id="IPR043129">
    <property type="entry name" value="ATPase_NBD"/>
</dbReference>
<dbReference type="EMBL" id="JAFEUM010000002">
    <property type="protein sequence ID" value="MBM7035886.1"/>
    <property type="molecule type" value="Genomic_DNA"/>
</dbReference>
<keyword evidence="2" id="KW-0547">Nucleotide-binding</keyword>
<organism evidence="4 5">
    <name type="scientific">Vibrio ulleungensis</name>
    <dbReference type="NCBI Taxonomy" id="2807619"/>
    <lineage>
        <taxon>Bacteria</taxon>
        <taxon>Pseudomonadati</taxon>
        <taxon>Pseudomonadota</taxon>
        <taxon>Gammaproteobacteria</taxon>
        <taxon>Vibrionales</taxon>
        <taxon>Vibrionaceae</taxon>
        <taxon>Vibrio</taxon>
    </lineage>
</organism>
<keyword evidence="3" id="KW-0067">ATP-binding</keyword>
<dbReference type="Pfam" id="PF00012">
    <property type="entry name" value="HSP70"/>
    <property type="match status" value="1"/>
</dbReference>
<dbReference type="InterPro" id="IPR018181">
    <property type="entry name" value="Heat_shock_70_CS"/>
</dbReference>
<dbReference type="RefSeq" id="WP_205157504.1">
    <property type="nucleotide sequence ID" value="NZ_JAFEUM010000002.1"/>
</dbReference>
<dbReference type="SUPFAM" id="SSF53067">
    <property type="entry name" value="Actin-like ATPase domain"/>
    <property type="match status" value="2"/>
</dbReference>
<evidence type="ECO:0000256" key="3">
    <source>
        <dbReference type="ARBA" id="ARBA00022840"/>
    </source>
</evidence>
<dbReference type="Proteomes" id="UP000809621">
    <property type="component" value="Unassembled WGS sequence"/>
</dbReference>
<reference evidence="4 5" key="1">
    <citation type="submission" date="2021-02" db="EMBL/GenBank/DDBJ databases">
        <authorList>
            <person name="Park J.-S."/>
        </authorList>
    </citation>
    <scope>NUCLEOTIDE SEQUENCE [LARGE SCALE GENOMIC DNA]</scope>
    <source>
        <strain evidence="4 5">188UL20-2</strain>
    </source>
</reference>
<dbReference type="PANTHER" id="PTHR42749">
    <property type="entry name" value="CELL SHAPE-DETERMINING PROTEIN MREB"/>
    <property type="match status" value="1"/>
</dbReference>
<evidence type="ECO:0000313" key="4">
    <source>
        <dbReference type="EMBL" id="MBM7035886.1"/>
    </source>
</evidence>
<name>A0ABS2HGU8_9VIBR</name>
<comment type="similarity">
    <text evidence="1">Belongs to the heat shock protein 70 family.</text>
</comment>
<evidence type="ECO:0000256" key="1">
    <source>
        <dbReference type="ARBA" id="ARBA00007381"/>
    </source>
</evidence>
<evidence type="ECO:0000313" key="5">
    <source>
        <dbReference type="Proteomes" id="UP000809621"/>
    </source>
</evidence>
<evidence type="ECO:0000256" key="2">
    <source>
        <dbReference type="ARBA" id="ARBA00022741"/>
    </source>
</evidence>
<proteinExistence type="inferred from homology"/>
<dbReference type="PANTHER" id="PTHR42749:SF1">
    <property type="entry name" value="CELL SHAPE-DETERMINING PROTEIN MREB"/>
    <property type="match status" value="1"/>
</dbReference>
<dbReference type="PROSITE" id="PS00297">
    <property type="entry name" value="HSP70_1"/>
    <property type="match status" value="1"/>
</dbReference>
<dbReference type="InterPro" id="IPR013126">
    <property type="entry name" value="Hsp_70_fam"/>
</dbReference>
<protein>
    <submittedName>
        <fullName evidence="4">Hsp70 family protein</fullName>
    </submittedName>
</protein>
<dbReference type="PROSITE" id="PS00329">
    <property type="entry name" value="HSP70_2"/>
    <property type="match status" value="1"/>
</dbReference>
<dbReference type="Gene3D" id="3.30.420.40">
    <property type="match status" value="2"/>
</dbReference>